<accession>A0A2M7BU02</accession>
<dbReference type="AlphaFoldDB" id="A0A2M7BU02"/>
<evidence type="ECO:0000259" key="13">
    <source>
        <dbReference type="PROSITE" id="PS51722"/>
    </source>
</evidence>
<keyword evidence="7 12" id="KW-0472">Membrane</keyword>
<keyword evidence="2 12" id="KW-1003">Cell membrane</keyword>
<dbReference type="PROSITE" id="PS51722">
    <property type="entry name" value="G_TR_2"/>
    <property type="match status" value="1"/>
</dbReference>
<evidence type="ECO:0000256" key="1">
    <source>
        <dbReference type="ARBA" id="ARBA00005454"/>
    </source>
</evidence>
<dbReference type="Gene3D" id="3.30.70.870">
    <property type="entry name" value="Elongation Factor G (Translational Gtpase), domain 3"/>
    <property type="match status" value="1"/>
</dbReference>
<keyword evidence="4 12" id="KW-0378">Hydrolase</keyword>
<evidence type="ECO:0000313" key="15">
    <source>
        <dbReference type="Proteomes" id="UP000229894"/>
    </source>
</evidence>
<dbReference type="Gene3D" id="3.30.70.240">
    <property type="match status" value="1"/>
</dbReference>
<dbReference type="InterPro" id="IPR000640">
    <property type="entry name" value="EFG_V-like"/>
</dbReference>
<dbReference type="Pfam" id="PF06421">
    <property type="entry name" value="LepA_C"/>
    <property type="match status" value="1"/>
</dbReference>
<keyword evidence="5 12" id="KW-0648">Protein biosynthesis</keyword>
<comment type="caution">
    <text evidence="12">Lacks conserved residue(s) required for the propagation of feature annotation.</text>
</comment>
<dbReference type="FunFam" id="3.30.70.2570:FF:000001">
    <property type="entry name" value="Translation factor GUF1, mitochondrial"/>
    <property type="match status" value="1"/>
</dbReference>
<evidence type="ECO:0000256" key="5">
    <source>
        <dbReference type="ARBA" id="ARBA00022917"/>
    </source>
</evidence>
<name>A0A2M7BU02_9BACT</name>
<dbReference type="CDD" id="cd03709">
    <property type="entry name" value="lepA_C"/>
    <property type="match status" value="1"/>
</dbReference>
<dbReference type="CDD" id="cd01890">
    <property type="entry name" value="LepA"/>
    <property type="match status" value="1"/>
</dbReference>
<keyword evidence="6 12" id="KW-0342">GTP-binding</keyword>
<dbReference type="Gene3D" id="2.40.30.10">
    <property type="entry name" value="Translation factors"/>
    <property type="match status" value="1"/>
</dbReference>
<dbReference type="Gene3D" id="3.40.50.300">
    <property type="entry name" value="P-loop containing nucleotide triphosphate hydrolases"/>
    <property type="match status" value="1"/>
</dbReference>
<comment type="similarity">
    <text evidence="10">Belongs to the GTP-binding elongation factor family. LepA subfamily.</text>
</comment>
<dbReference type="HAMAP" id="MF_00071">
    <property type="entry name" value="LepA"/>
    <property type="match status" value="1"/>
</dbReference>
<feature type="binding site" evidence="12">
    <location>
        <begin position="126"/>
        <end position="129"/>
    </location>
    <ligand>
        <name>GTP</name>
        <dbReference type="ChEBI" id="CHEBI:37565"/>
    </ligand>
</feature>
<dbReference type="Pfam" id="PF00009">
    <property type="entry name" value="GTP_EFTU"/>
    <property type="match status" value="1"/>
</dbReference>
<evidence type="ECO:0000256" key="4">
    <source>
        <dbReference type="ARBA" id="ARBA00022801"/>
    </source>
</evidence>
<sequence length="594" mass="66436">MQNIRNFSIVAHIDSGKSTLADRLLEVTGTVEKRKMRAQFLDMMDLEREKGITIKLQPVRMEYEKYILNLIDTPGHVDFSYEVSRSLAAVEGAVLLVDASQGVQAQTLANLSLAQEQNLVIIPVVNKIDLAQARTEETVKEISQLLGVEQDEVIKISAKEGTNIEKVLEAVIEKIPSPAGDLKSPLRALVFDSDYDPYQGVIAYVKIVDGQVKKGDQVVMFASGASTETKEIGIFKPQLTQRGFLKAGEIGYLATGLKKISQCRVGDTITNFPAPMNLHPLAGYREPEPMIFASFYPADPDDYDLLKDSLAKLKLNDASLGYQPESSPGLGRGFRGGFLGMLHLEIVSERLKREYGLNLVIASPSVSYRVFTKSSEKELIVSSPADLPEMDKIKQIKEPWLELKIITPGQYLGSIMKLLSQTRGQYQETQYLTSEKILIGYQAPLNEIIVDFYERLKNISAGYASMSYRLTDYQPADLIKLDILVAGQKVEAFSRIVHRDKAYQTGRALVKRLKGVMPAQLFAVSLQASAANRIIARETIRAWRKDVTGYLYGGDYTRKKKLLEKQKKGKKKMKQFGQVNIPQEVFLKVLRKDV</sequence>
<dbReference type="InterPro" id="IPR005225">
    <property type="entry name" value="Small_GTP-bd"/>
</dbReference>
<dbReference type="EC" id="3.6.5.n1" evidence="11 12"/>
<dbReference type="InterPro" id="IPR027417">
    <property type="entry name" value="P-loop_NTPase"/>
</dbReference>
<dbReference type="GO" id="GO:0043022">
    <property type="term" value="F:ribosome binding"/>
    <property type="evidence" value="ECO:0007669"/>
    <property type="project" value="UniProtKB-UniRule"/>
</dbReference>
<gene>
    <name evidence="12" type="primary">lepA</name>
    <name evidence="14" type="ORF">COS49_02695</name>
</gene>
<evidence type="ECO:0000313" key="14">
    <source>
        <dbReference type="EMBL" id="PIV10043.1"/>
    </source>
</evidence>
<organism evidence="14 15">
    <name type="scientific">Candidatus Portnoybacteria bacterium CG03_land_8_20_14_0_80_41_10</name>
    <dbReference type="NCBI Taxonomy" id="1974808"/>
    <lineage>
        <taxon>Bacteria</taxon>
        <taxon>Candidatus Portnoyibacteriota</taxon>
    </lineage>
</organism>
<evidence type="ECO:0000256" key="10">
    <source>
        <dbReference type="ARBA" id="ARBA00061052"/>
    </source>
</evidence>
<dbReference type="PANTHER" id="PTHR43512">
    <property type="entry name" value="TRANSLATION FACTOR GUF1-RELATED"/>
    <property type="match status" value="1"/>
</dbReference>
<dbReference type="FunFam" id="2.40.30.10:FF:000015">
    <property type="entry name" value="Translation factor GUF1, mitochondrial"/>
    <property type="match status" value="1"/>
</dbReference>
<dbReference type="InterPro" id="IPR000795">
    <property type="entry name" value="T_Tr_GTP-bd_dom"/>
</dbReference>
<dbReference type="Pfam" id="PF03144">
    <property type="entry name" value="GTP_EFTU_D2"/>
    <property type="match status" value="1"/>
</dbReference>
<keyword evidence="3 12" id="KW-0547">Nucleotide-binding</keyword>
<dbReference type="InterPro" id="IPR004161">
    <property type="entry name" value="EFTu-like_2"/>
</dbReference>
<evidence type="ECO:0000256" key="6">
    <source>
        <dbReference type="ARBA" id="ARBA00023134"/>
    </source>
</evidence>
<dbReference type="CDD" id="cd03699">
    <property type="entry name" value="EF4_II"/>
    <property type="match status" value="1"/>
</dbReference>
<dbReference type="Gene3D" id="3.30.70.2570">
    <property type="entry name" value="Elongation factor 4, C-terminal domain"/>
    <property type="match status" value="1"/>
</dbReference>
<dbReference type="Pfam" id="PF14492">
    <property type="entry name" value="EFG_III"/>
    <property type="match status" value="1"/>
</dbReference>
<dbReference type="InterPro" id="IPR038363">
    <property type="entry name" value="LepA_C_sf"/>
</dbReference>
<dbReference type="InterPro" id="IPR035647">
    <property type="entry name" value="EFG_III/V"/>
</dbReference>
<dbReference type="Pfam" id="PF00679">
    <property type="entry name" value="EFG_C"/>
    <property type="match status" value="1"/>
</dbReference>
<evidence type="ECO:0000256" key="12">
    <source>
        <dbReference type="HAMAP-Rule" id="MF_00071"/>
    </source>
</evidence>
<dbReference type="EMBL" id="PEUX01000061">
    <property type="protein sequence ID" value="PIV10043.1"/>
    <property type="molecule type" value="Genomic_DNA"/>
</dbReference>
<comment type="catalytic activity">
    <reaction evidence="8 12">
        <text>GTP + H2O = GDP + phosphate + H(+)</text>
        <dbReference type="Rhea" id="RHEA:19669"/>
        <dbReference type="ChEBI" id="CHEBI:15377"/>
        <dbReference type="ChEBI" id="CHEBI:15378"/>
        <dbReference type="ChEBI" id="CHEBI:37565"/>
        <dbReference type="ChEBI" id="CHEBI:43474"/>
        <dbReference type="ChEBI" id="CHEBI:58189"/>
        <dbReference type="EC" id="3.6.5.n1"/>
    </reaction>
</comment>
<dbReference type="GO" id="GO:0005525">
    <property type="term" value="F:GTP binding"/>
    <property type="evidence" value="ECO:0007669"/>
    <property type="project" value="UniProtKB-UniRule"/>
</dbReference>
<dbReference type="GO" id="GO:0005886">
    <property type="term" value="C:plasma membrane"/>
    <property type="evidence" value="ECO:0007669"/>
    <property type="project" value="UniProtKB-SubCell"/>
</dbReference>
<evidence type="ECO:0000256" key="8">
    <source>
        <dbReference type="ARBA" id="ARBA00050293"/>
    </source>
</evidence>
<dbReference type="GO" id="GO:0003746">
    <property type="term" value="F:translation elongation factor activity"/>
    <property type="evidence" value="ECO:0007669"/>
    <property type="project" value="UniProtKB-UniRule"/>
</dbReference>
<comment type="caution">
    <text evidence="14">The sequence shown here is derived from an EMBL/GenBank/DDBJ whole genome shotgun (WGS) entry which is preliminary data.</text>
</comment>
<dbReference type="SUPFAM" id="SSF54980">
    <property type="entry name" value="EF-G C-terminal domain-like"/>
    <property type="match status" value="2"/>
</dbReference>
<evidence type="ECO:0000256" key="11">
    <source>
        <dbReference type="ARBA" id="ARBA00066744"/>
    </source>
</evidence>
<dbReference type="InterPro" id="IPR013842">
    <property type="entry name" value="LepA_CTD"/>
</dbReference>
<protein>
    <recommendedName>
        <fullName evidence="11 12">Elongation factor 4</fullName>
        <shortName evidence="12">EF-4</shortName>
        <ecNumber evidence="11 12">3.6.5.n1</ecNumber>
    </recommendedName>
    <alternativeName>
        <fullName evidence="12">Ribosomal back-translocase LepA</fullName>
    </alternativeName>
</protein>
<dbReference type="NCBIfam" id="TIGR01393">
    <property type="entry name" value="lepA"/>
    <property type="match status" value="1"/>
</dbReference>
<dbReference type="FunFam" id="3.40.50.300:FF:000078">
    <property type="entry name" value="Elongation factor 4"/>
    <property type="match status" value="1"/>
</dbReference>
<dbReference type="Proteomes" id="UP000229894">
    <property type="component" value="Unassembled WGS sequence"/>
</dbReference>
<evidence type="ECO:0000256" key="9">
    <source>
        <dbReference type="ARBA" id="ARBA00057626"/>
    </source>
</evidence>
<dbReference type="FunFam" id="3.30.70.240:FF:000007">
    <property type="entry name" value="Translation factor GUF1, mitochondrial"/>
    <property type="match status" value="1"/>
</dbReference>
<evidence type="ECO:0000256" key="2">
    <source>
        <dbReference type="ARBA" id="ARBA00022475"/>
    </source>
</evidence>
<proteinExistence type="inferred from homology"/>
<reference evidence="15" key="1">
    <citation type="submission" date="2017-09" db="EMBL/GenBank/DDBJ databases">
        <title>Depth-based differentiation of microbial function through sediment-hosted aquifers and enrichment of novel symbionts in the deep terrestrial subsurface.</title>
        <authorList>
            <person name="Probst A.J."/>
            <person name="Ladd B."/>
            <person name="Jarett J.K."/>
            <person name="Geller-Mcgrath D.E."/>
            <person name="Sieber C.M.K."/>
            <person name="Emerson J.B."/>
            <person name="Anantharaman K."/>
            <person name="Thomas B.C."/>
            <person name="Malmstrom R."/>
            <person name="Stieglmeier M."/>
            <person name="Klingl A."/>
            <person name="Woyke T."/>
            <person name="Ryan C.M."/>
            <person name="Banfield J.F."/>
        </authorList>
    </citation>
    <scope>NUCLEOTIDE SEQUENCE [LARGE SCALE GENOMIC DNA]</scope>
</reference>
<keyword evidence="14" id="KW-0251">Elongation factor</keyword>
<dbReference type="SUPFAM" id="SSF52540">
    <property type="entry name" value="P-loop containing nucleoside triphosphate hydrolases"/>
    <property type="match status" value="1"/>
</dbReference>
<dbReference type="PANTHER" id="PTHR43512:SF4">
    <property type="entry name" value="TRANSLATION FACTOR GUF1 HOMOLOG, CHLOROPLASTIC"/>
    <property type="match status" value="1"/>
</dbReference>
<dbReference type="InterPro" id="IPR006297">
    <property type="entry name" value="EF-4"/>
</dbReference>
<dbReference type="InterPro" id="IPR041095">
    <property type="entry name" value="EFG_II"/>
</dbReference>
<dbReference type="GO" id="GO:0045727">
    <property type="term" value="P:positive regulation of translation"/>
    <property type="evidence" value="ECO:0007669"/>
    <property type="project" value="UniProtKB-UniRule"/>
</dbReference>
<dbReference type="GO" id="GO:0003924">
    <property type="term" value="F:GTPase activity"/>
    <property type="evidence" value="ECO:0007669"/>
    <property type="project" value="UniProtKB-UniRule"/>
</dbReference>
<comment type="subcellular location">
    <subcellularLocation>
        <location evidence="12">Cell membrane</location>
        <topology evidence="12">Peripheral membrane protein</topology>
        <orientation evidence="12">Cytoplasmic side</orientation>
    </subcellularLocation>
</comment>
<evidence type="ECO:0000256" key="7">
    <source>
        <dbReference type="ARBA" id="ARBA00023136"/>
    </source>
</evidence>
<dbReference type="PRINTS" id="PR00315">
    <property type="entry name" value="ELONGATNFCT"/>
</dbReference>
<feature type="domain" description="Tr-type G" evidence="13">
    <location>
        <begin position="2"/>
        <end position="179"/>
    </location>
</feature>
<dbReference type="NCBIfam" id="TIGR00231">
    <property type="entry name" value="small_GTP"/>
    <property type="match status" value="1"/>
</dbReference>
<dbReference type="InterPro" id="IPR035654">
    <property type="entry name" value="LepA_IV"/>
</dbReference>
<comment type="function">
    <text evidence="9 12">Required for accurate and efficient protein synthesis under certain stress conditions. May act as a fidelity factor of the translation reaction, by catalyzing a one-codon backward translocation of tRNAs on improperly translocated ribosomes. Back-translocation proceeds from a post-translocation (POST) complex to a pre-translocation (PRE) complex, thus giving elongation factor G a second chance to translocate the tRNAs correctly. Binds to ribosomes in a GTP-dependent manner.</text>
</comment>
<evidence type="ECO:0000256" key="3">
    <source>
        <dbReference type="ARBA" id="ARBA00022741"/>
    </source>
</evidence>
<comment type="similarity">
    <text evidence="1 12">Belongs to the TRAFAC class translation factor GTPase superfamily. Classic translation factor GTPase family. LepA subfamily.</text>
</comment>